<organism evidence="2">
    <name type="scientific">Siphoviridae sp. ctKgQ2</name>
    <dbReference type="NCBI Taxonomy" id="2827842"/>
    <lineage>
        <taxon>Viruses</taxon>
        <taxon>Duplodnaviria</taxon>
        <taxon>Heunggongvirae</taxon>
        <taxon>Uroviricota</taxon>
        <taxon>Caudoviricetes</taxon>
    </lineage>
</organism>
<evidence type="ECO:0000259" key="1">
    <source>
        <dbReference type="Pfam" id="PF06114"/>
    </source>
</evidence>
<reference evidence="2" key="1">
    <citation type="journal article" date="2021" name="Proc. Natl. Acad. Sci. U.S.A.">
        <title>A Catalog of Tens of Thousands of Viruses from Human Metagenomes Reveals Hidden Associations with Chronic Diseases.</title>
        <authorList>
            <person name="Tisza M.J."/>
            <person name="Buck C.B."/>
        </authorList>
    </citation>
    <scope>NUCLEOTIDE SEQUENCE</scope>
    <source>
        <strain evidence="2">CtKgQ2</strain>
    </source>
</reference>
<dbReference type="Gene3D" id="1.10.10.2910">
    <property type="match status" value="1"/>
</dbReference>
<sequence length="143" mass="17186">MGCMYLKLKEMLSEYNLKLIYMEMEEPGFYYPKPRIVFLNEKLHEDSSEAFHLAHELGHFIASHFEYSVLYDNSTTFHSKFEAEADRIAIMILLNIFIENELTDESQFKLENFMKFYSINNKLRTECFNVCQSYFKKKYSYAQ</sequence>
<dbReference type="EMBL" id="BK032853">
    <property type="protein sequence ID" value="DAF64206.1"/>
    <property type="molecule type" value="Genomic_DNA"/>
</dbReference>
<protein>
    <submittedName>
        <fullName evidence="2">IrrE protein</fullName>
    </submittedName>
</protein>
<feature type="domain" description="IrrE N-terminal-like" evidence="1">
    <location>
        <begin position="23"/>
        <end position="111"/>
    </location>
</feature>
<dbReference type="Pfam" id="PF06114">
    <property type="entry name" value="Peptidase_M78"/>
    <property type="match status" value="1"/>
</dbReference>
<name>A0A8S5TLK8_9CAUD</name>
<dbReference type="InterPro" id="IPR010359">
    <property type="entry name" value="IrrE_HExxH"/>
</dbReference>
<proteinExistence type="predicted"/>
<accession>A0A8S5TLK8</accession>
<evidence type="ECO:0000313" key="2">
    <source>
        <dbReference type="EMBL" id="DAF64206.1"/>
    </source>
</evidence>